<dbReference type="InterPro" id="IPR030972">
    <property type="entry name" value="UrcA_uranyl"/>
</dbReference>
<accession>A0YCW5</accession>
<evidence type="ECO:0000313" key="2">
    <source>
        <dbReference type="Proteomes" id="UP000004931"/>
    </source>
</evidence>
<dbReference type="AlphaFoldDB" id="A0YCW5"/>
<evidence type="ECO:0000313" key="1">
    <source>
        <dbReference type="EMBL" id="EAW31634.1"/>
    </source>
</evidence>
<dbReference type="NCBIfam" id="TIGR04433">
    <property type="entry name" value="UrcA_uranyl"/>
    <property type="match status" value="1"/>
</dbReference>
<organism evidence="1 2">
    <name type="scientific">marine gamma proteobacterium HTCC2143</name>
    <dbReference type="NCBI Taxonomy" id="247633"/>
    <lineage>
        <taxon>Bacteria</taxon>
        <taxon>Pseudomonadati</taxon>
        <taxon>Pseudomonadota</taxon>
        <taxon>Gammaproteobacteria</taxon>
        <taxon>Cellvibrionales</taxon>
        <taxon>Spongiibacteraceae</taxon>
        <taxon>BD1-7 clade</taxon>
    </lineage>
</organism>
<proteinExistence type="predicted"/>
<gene>
    <name evidence="1" type="ORF">GP2143_08789</name>
</gene>
<reference evidence="1 2" key="1">
    <citation type="journal article" date="2010" name="J. Bacteriol.">
        <title>Genome sequence of the oligotrophic marine Gammaproteobacterium HTCC2143, isolated from the Oregon Coast.</title>
        <authorList>
            <person name="Oh H.M."/>
            <person name="Kang I."/>
            <person name="Ferriera S."/>
            <person name="Giovannoni S.J."/>
            <person name="Cho J.C."/>
        </authorList>
    </citation>
    <scope>NUCLEOTIDE SEQUENCE [LARGE SCALE GENOMIC DNA]</scope>
    <source>
        <strain evidence="1 2">HTCC2143</strain>
    </source>
</reference>
<keyword evidence="2" id="KW-1185">Reference proteome</keyword>
<name>A0YCW5_9GAMM</name>
<dbReference type="EMBL" id="AAVT01000003">
    <property type="protein sequence ID" value="EAW31634.1"/>
    <property type="molecule type" value="Genomic_DNA"/>
</dbReference>
<sequence>MKLPINYVERNMKHVIRSKPPIFLALIATGFYFSVNLVAAQELIEEIIIRAPYESIHVKSTTTPNLKTEIMELKRRVSINDLDLAKYADVAELNSRIESVAKESCQELSELSPLNRSDPAEMSRCKKNAIASTKQQTDQAIAEAN</sequence>
<comment type="caution">
    <text evidence="1">The sequence shown here is derived from an EMBL/GenBank/DDBJ whole genome shotgun (WGS) entry which is preliminary data.</text>
</comment>
<dbReference type="Proteomes" id="UP000004931">
    <property type="component" value="Unassembled WGS sequence"/>
</dbReference>
<protein>
    <submittedName>
        <fullName evidence="1">Uncharacterized protein</fullName>
    </submittedName>
</protein>